<keyword evidence="9 10" id="KW-0233">DNA recombination</keyword>
<dbReference type="InterPro" id="IPR026843">
    <property type="entry name" value="SbcD_C"/>
</dbReference>
<comment type="subunit">
    <text evidence="2 10">Heterodimer of SbcC and SbcD.</text>
</comment>
<dbReference type="Proteomes" id="UP000242752">
    <property type="component" value="Unassembled WGS sequence"/>
</dbReference>
<feature type="domain" description="Nuclease SbcCD subunit D C-terminal" evidence="12">
    <location>
        <begin position="262"/>
        <end position="349"/>
    </location>
</feature>
<dbReference type="GO" id="GO:0006260">
    <property type="term" value="P:DNA replication"/>
    <property type="evidence" value="ECO:0007669"/>
    <property type="project" value="UniProtKB-KW"/>
</dbReference>
<evidence type="ECO:0000256" key="6">
    <source>
        <dbReference type="ARBA" id="ARBA00022759"/>
    </source>
</evidence>
<dbReference type="GO" id="GO:0004519">
    <property type="term" value="F:endonuclease activity"/>
    <property type="evidence" value="ECO:0007669"/>
    <property type="project" value="UniProtKB-KW"/>
</dbReference>
<dbReference type="InterPro" id="IPR004593">
    <property type="entry name" value="SbcD"/>
</dbReference>
<dbReference type="GO" id="GO:0008408">
    <property type="term" value="F:3'-5' exonuclease activity"/>
    <property type="evidence" value="ECO:0007669"/>
    <property type="project" value="InterPro"/>
</dbReference>
<dbReference type="CDD" id="cd00840">
    <property type="entry name" value="MPP_Mre11_N"/>
    <property type="match status" value="1"/>
</dbReference>
<dbReference type="PANTHER" id="PTHR30337:SF0">
    <property type="entry name" value="NUCLEASE SBCCD SUBUNIT D"/>
    <property type="match status" value="1"/>
</dbReference>
<reference evidence="13 14" key="1">
    <citation type="submission" date="2017-08" db="EMBL/GenBank/DDBJ databases">
        <title>Draft genome sequences of 64 type strains of genus Staph aureus.</title>
        <authorList>
            <person name="Cole K."/>
            <person name="Golubchik T."/>
            <person name="Russell J."/>
            <person name="Foster D."/>
            <person name="Llewelyn M."/>
            <person name="Wilson D."/>
            <person name="Crook D."/>
            <person name="Paul J."/>
        </authorList>
    </citation>
    <scope>NUCLEOTIDE SEQUENCE [LARGE SCALE GENOMIC DNA]</scope>
    <source>
        <strain evidence="13 14">DSM 21968</strain>
    </source>
</reference>
<evidence type="ECO:0000259" key="11">
    <source>
        <dbReference type="Pfam" id="PF00149"/>
    </source>
</evidence>
<dbReference type="GO" id="GO:0006310">
    <property type="term" value="P:DNA recombination"/>
    <property type="evidence" value="ECO:0007669"/>
    <property type="project" value="UniProtKB-KW"/>
</dbReference>
<evidence type="ECO:0000256" key="5">
    <source>
        <dbReference type="ARBA" id="ARBA00022722"/>
    </source>
</evidence>
<evidence type="ECO:0000256" key="7">
    <source>
        <dbReference type="ARBA" id="ARBA00022801"/>
    </source>
</evidence>
<dbReference type="Gene3D" id="3.60.21.10">
    <property type="match status" value="1"/>
</dbReference>
<feature type="domain" description="Calcineurin-like phosphoesterase" evidence="11">
    <location>
        <begin position="1"/>
        <end position="213"/>
    </location>
</feature>
<keyword evidence="14" id="KW-1185">Reference proteome</keyword>
<dbReference type="Pfam" id="PF12320">
    <property type="entry name" value="SbcD_C"/>
    <property type="match status" value="1"/>
</dbReference>
<evidence type="ECO:0000313" key="13">
    <source>
        <dbReference type="EMBL" id="PNZ25061.1"/>
    </source>
</evidence>
<dbReference type="InterPro" id="IPR050535">
    <property type="entry name" value="DNA_Repair-Maintenance_Comp"/>
</dbReference>
<dbReference type="EMBL" id="PPRF01000089">
    <property type="protein sequence ID" value="PNZ25061.1"/>
    <property type="molecule type" value="Genomic_DNA"/>
</dbReference>
<dbReference type="Pfam" id="PF00149">
    <property type="entry name" value="Metallophos"/>
    <property type="match status" value="1"/>
</dbReference>
<evidence type="ECO:0000256" key="2">
    <source>
        <dbReference type="ARBA" id="ARBA00011322"/>
    </source>
</evidence>
<gene>
    <name evidence="10" type="primary">sbcD</name>
    <name evidence="13" type="ORF">CD122_10485</name>
</gene>
<comment type="function">
    <text evidence="10">SbcCD cleaves DNA hairpin structures. These structures can inhibit DNA replication and are intermediates in certain DNA recombination reactions. The complex acts as a 3'-&gt;5' double strand exonuclease that can open hairpins. It also has a 5' single-strand endonuclease activity.</text>
</comment>
<dbReference type="AlphaFoldDB" id="A0A2K3YHJ4"/>
<evidence type="ECO:0000256" key="9">
    <source>
        <dbReference type="ARBA" id="ARBA00023172"/>
    </source>
</evidence>
<keyword evidence="8 10" id="KW-0269">Exonuclease</keyword>
<comment type="similarity">
    <text evidence="1 10">Belongs to the SbcD family.</text>
</comment>
<protein>
    <recommendedName>
        <fullName evidence="3 10">Nuclease SbcCD subunit D</fullName>
    </recommendedName>
</protein>
<organism evidence="13 14">
    <name type="scientific">Staphylococcus rostri</name>
    <dbReference type="NCBI Taxonomy" id="522262"/>
    <lineage>
        <taxon>Bacteria</taxon>
        <taxon>Bacillati</taxon>
        <taxon>Bacillota</taxon>
        <taxon>Bacilli</taxon>
        <taxon>Bacillales</taxon>
        <taxon>Staphylococcaceae</taxon>
        <taxon>Staphylococcus</taxon>
    </lineage>
</organism>
<dbReference type="NCBIfam" id="TIGR00619">
    <property type="entry name" value="sbcd"/>
    <property type="match status" value="1"/>
</dbReference>
<keyword evidence="4 10" id="KW-0235">DNA replication</keyword>
<dbReference type="InterPro" id="IPR041796">
    <property type="entry name" value="Mre11_N"/>
</dbReference>
<accession>A0A2K3YHJ4</accession>
<keyword evidence="5 10" id="KW-0540">Nuclease</keyword>
<dbReference type="RefSeq" id="WP_103358919.1">
    <property type="nucleotide sequence ID" value="NZ_CP113107.1"/>
</dbReference>
<evidence type="ECO:0000256" key="4">
    <source>
        <dbReference type="ARBA" id="ARBA00022705"/>
    </source>
</evidence>
<name>A0A2K3YHJ4_9STAP</name>
<keyword evidence="6 10" id="KW-0255">Endonuclease</keyword>
<keyword evidence="7 10" id="KW-0378">Hydrolase</keyword>
<sequence length="373" mass="43318">MKLIHTADWHLGKRLNGHSFLDDQRYILAQFVKDMAQEKPDVIVIAGDIYDTAHPNKRTVTLFEETIQQLNLKMHIPIVMIHGNHDSRERLSYGSSWFDQSQLYIRTTLDAFFEPIIFDDIALYTLPFFTVSEAREYLDEHVESYEEAIRILVARVKPQLDTTKKNLLVGHFTLNGAPKSDSERDLTIGTIEAVSPEYLDGFDGVLLGHIHHPFSLNYKHIFYSGSILQYSFSEVNQAKGYRMITFDGDGHLQQQFMKLVPQHELEVIEGEYDAIINGRFERKSDDSYFHFKLRNMNHITEPMQKLKQLYPNTLALTPEVFVSSNMTHPSSHIKQLQPMEIINTFYEMHTDTPLSNIQREQLEALIEQQREGN</sequence>
<dbReference type="InterPro" id="IPR053381">
    <property type="entry name" value="SbcCD_nuclease"/>
</dbReference>
<comment type="caution">
    <text evidence="13">The sequence shown here is derived from an EMBL/GenBank/DDBJ whole genome shotgun (WGS) entry which is preliminary data.</text>
</comment>
<dbReference type="InterPro" id="IPR004843">
    <property type="entry name" value="Calcineurin-like_PHP"/>
</dbReference>
<evidence type="ECO:0000313" key="14">
    <source>
        <dbReference type="Proteomes" id="UP000242752"/>
    </source>
</evidence>
<dbReference type="PANTHER" id="PTHR30337">
    <property type="entry name" value="COMPONENT OF ATP-DEPENDENT DSDNA EXONUCLEASE"/>
    <property type="match status" value="1"/>
</dbReference>
<evidence type="ECO:0000259" key="12">
    <source>
        <dbReference type="Pfam" id="PF12320"/>
    </source>
</evidence>
<evidence type="ECO:0000256" key="10">
    <source>
        <dbReference type="RuleBase" id="RU363069"/>
    </source>
</evidence>
<dbReference type="OrthoDB" id="9773856at2"/>
<evidence type="ECO:0000256" key="3">
    <source>
        <dbReference type="ARBA" id="ARBA00013365"/>
    </source>
</evidence>
<dbReference type="SUPFAM" id="SSF56300">
    <property type="entry name" value="Metallo-dependent phosphatases"/>
    <property type="match status" value="1"/>
</dbReference>
<evidence type="ECO:0000256" key="1">
    <source>
        <dbReference type="ARBA" id="ARBA00010555"/>
    </source>
</evidence>
<evidence type="ECO:0000256" key="8">
    <source>
        <dbReference type="ARBA" id="ARBA00022839"/>
    </source>
</evidence>
<dbReference type="NCBIfam" id="NF041753">
    <property type="entry name" value="sbcd_Staph"/>
    <property type="match status" value="1"/>
</dbReference>
<dbReference type="InterPro" id="IPR029052">
    <property type="entry name" value="Metallo-depent_PP-like"/>
</dbReference>
<proteinExistence type="inferred from homology"/>